<evidence type="ECO:0000313" key="3">
    <source>
        <dbReference type="Proteomes" id="UP000254863"/>
    </source>
</evidence>
<gene>
    <name evidence="2" type="ORF">NCTC11685_02129</name>
</gene>
<dbReference type="AlphaFoldDB" id="A0A7H4N503"/>
<sequence length="168" mass="19096">MLFDQREAEGGARGRAPAPPRRRRGRRRVNPASSSRSCGRREARSDSAFRRLRPHSWLLRRMLYSVVVMSTRNELRRTGAAAGRAGKRPLRQRASDARTKIIVRPRDGRRQAAFAAVVQQQGHAYRRMLGDKSVKKIIIGKTARVRGRQSAKRVQSARRRRSARYAGG</sequence>
<evidence type="ECO:0000256" key="1">
    <source>
        <dbReference type="SAM" id="MobiDB-lite"/>
    </source>
</evidence>
<proteinExistence type="predicted"/>
<reference evidence="2 3" key="1">
    <citation type="submission" date="2018-06" db="EMBL/GenBank/DDBJ databases">
        <authorList>
            <consortium name="Pathogen Informatics"/>
            <person name="Doyle S."/>
        </authorList>
    </citation>
    <scope>NUCLEOTIDE SEQUENCE [LARGE SCALE GENOMIC DNA]</scope>
    <source>
        <strain evidence="2 3">NCTC11685</strain>
    </source>
</reference>
<dbReference type="Proteomes" id="UP000254863">
    <property type="component" value="Unassembled WGS sequence"/>
</dbReference>
<evidence type="ECO:0000313" key="2">
    <source>
        <dbReference type="EMBL" id="STV78247.1"/>
    </source>
</evidence>
<accession>A0A7H4N503</accession>
<feature type="region of interest" description="Disordered" evidence="1">
    <location>
        <begin position="148"/>
        <end position="168"/>
    </location>
</feature>
<protein>
    <submittedName>
        <fullName evidence="2">Uncharacterized protein</fullName>
    </submittedName>
</protein>
<feature type="compositionally biased region" description="Basic and acidic residues" evidence="1">
    <location>
        <begin position="1"/>
        <end position="12"/>
    </location>
</feature>
<organism evidence="2 3">
    <name type="scientific">Klebsiella michiganensis</name>
    <dbReference type="NCBI Taxonomy" id="1134687"/>
    <lineage>
        <taxon>Bacteria</taxon>
        <taxon>Pseudomonadati</taxon>
        <taxon>Pseudomonadota</taxon>
        <taxon>Gammaproteobacteria</taxon>
        <taxon>Enterobacterales</taxon>
        <taxon>Enterobacteriaceae</taxon>
        <taxon>Klebsiella/Raoultella group</taxon>
        <taxon>Klebsiella</taxon>
    </lineage>
</organism>
<dbReference type="EMBL" id="UGMS01000001">
    <property type="protein sequence ID" value="STV78247.1"/>
    <property type="molecule type" value="Genomic_DNA"/>
</dbReference>
<feature type="compositionally biased region" description="Basic residues" evidence="1">
    <location>
        <begin position="20"/>
        <end position="29"/>
    </location>
</feature>
<comment type="caution">
    <text evidence="2">The sequence shown here is derived from an EMBL/GenBank/DDBJ whole genome shotgun (WGS) entry which is preliminary data.</text>
</comment>
<name>A0A7H4N503_9ENTR</name>
<feature type="region of interest" description="Disordered" evidence="1">
    <location>
        <begin position="1"/>
        <end position="46"/>
    </location>
</feature>